<organism evidence="5 6">
    <name type="scientific">Rhodonellum psychrophilum GCM71 = DSM 17998</name>
    <dbReference type="NCBI Taxonomy" id="1123057"/>
    <lineage>
        <taxon>Bacteria</taxon>
        <taxon>Pseudomonadati</taxon>
        <taxon>Bacteroidota</taxon>
        <taxon>Cytophagia</taxon>
        <taxon>Cytophagales</taxon>
        <taxon>Cytophagaceae</taxon>
        <taxon>Rhodonellum</taxon>
    </lineage>
</organism>
<dbReference type="InterPro" id="IPR051782">
    <property type="entry name" value="ABC_Transporter_VariousFunc"/>
</dbReference>
<gene>
    <name evidence="5" type="ORF">P872_24915</name>
</gene>
<protein>
    <submittedName>
        <fullName evidence="5">ABC transporter ATP-binding protein</fullName>
    </submittedName>
</protein>
<evidence type="ECO:0000313" key="5">
    <source>
        <dbReference type="EMBL" id="ERM84401.1"/>
    </source>
</evidence>
<proteinExistence type="predicted"/>
<dbReference type="PROSITE" id="PS00211">
    <property type="entry name" value="ABC_TRANSPORTER_1"/>
    <property type="match status" value="1"/>
</dbReference>
<dbReference type="Gene3D" id="3.40.50.300">
    <property type="entry name" value="P-loop containing nucleotide triphosphate hydrolases"/>
    <property type="match status" value="1"/>
</dbReference>
<comment type="caution">
    <text evidence="5">The sequence shown here is derived from an EMBL/GenBank/DDBJ whole genome shotgun (WGS) entry which is preliminary data.</text>
</comment>
<feature type="domain" description="ABC transporter" evidence="4">
    <location>
        <begin position="12"/>
        <end position="238"/>
    </location>
</feature>
<name>U5C648_9BACT</name>
<keyword evidence="1" id="KW-0813">Transport</keyword>
<dbReference type="InterPro" id="IPR017871">
    <property type="entry name" value="ABC_transporter-like_CS"/>
</dbReference>
<reference evidence="5 6" key="1">
    <citation type="journal article" date="2013" name="Genome Announc.">
        <title>Draft Genome Sequence of the Psychrophilic and Alkaliphilic Rhodonellum psychrophilum Strain GCM71T.</title>
        <authorList>
            <person name="Hauptmann A.L."/>
            <person name="Glaring M.A."/>
            <person name="Hallin P.F."/>
            <person name="Prieme A."/>
            <person name="Stougaard P."/>
        </authorList>
    </citation>
    <scope>NUCLEOTIDE SEQUENCE [LARGE SCALE GENOMIC DNA]</scope>
    <source>
        <strain evidence="5 6">GCM71</strain>
    </source>
</reference>
<evidence type="ECO:0000259" key="4">
    <source>
        <dbReference type="PROSITE" id="PS50893"/>
    </source>
</evidence>
<dbReference type="CDD" id="cd03230">
    <property type="entry name" value="ABC_DR_subfamily_A"/>
    <property type="match status" value="1"/>
</dbReference>
<dbReference type="SMART" id="SM00382">
    <property type="entry name" value="AAA"/>
    <property type="match status" value="1"/>
</dbReference>
<keyword evidence="3 5" id="KW-0067">ATP-binding</keyword>
<dbReference type="InterPro" id="IPR003593">
    <property type="entry name" value="AAA+_ATPase"/>
</dbReference>
<dbReference type="GO" id="GO:0005524">
    <property type="term" value="F:ATP binding"/>
    <property type="evidence" value="ECO:0007669"/>
    <property type="project" value="UniProtKB-KW"/>
</dbReference>
<evidence type="ECO:0000313" key="6">
    <source>
        <dbReference type="Proteomes" id="UP000016843"/>
    </source>
</evidence>
<keyword evidence="6" id="KW-1185">Reference proteome</keyword>
<dbReference type="PANTHER" id="PTHR42939:SF1">
    <property type="entry name" value="ABC TRANSPORTER ATP-BINDING PROTEIN ALBC-RELATED"/>
    <property type="match status" value="1"/>
</dbReference>
<evidence type="ECO:0000256" key="3">
    <source>
        <dbReference type="ARBA" id="ARBA00022840"/>
    </source>
</evidence>
<dbReference type="PATRIC" id="fig|1123057.7.peg.514"/>
<dbReference type="eggNOG" id="COG1131">
    <property type="taxonomic scope" value="Bacteria"/>
</dbReference>
<dbReference type="AlphaFoldDB" id="U5C648"/>
<keyword evidence="2" id="KW-0547">Nucleotide-binding</keyword>
<evidence type="ECO:0000256" key="1">
    <source>
        <dbReference type="ARBA" id="ARBA00022448"/>
    </source>
</evidence>
<dbReference type="SUPFAM" id="SSF52540">
    <property type="entry name" value="P-loop containing nucleoside triphosphate hydrolases"/>
    <property type="match status" value="1"/>
</dbReference>
<dbReference type="InterPro" id="IPR027417">
    <property type="entry name" value="P-loop_NTPase"/>
</dbReference>
<dbReference type="PROSITE" id="PS50893">
    <property type="entry name" value="ABC_TRANSPORTER_2"/>
    <property type="match status" value="1"/>
</dbReference>
<evidence type="ECO:0000256" key="2">
    <source>
        <dbReference type="ARBA" id="ARBA00022741"/>
    </source>
</evidence>
<dbReference type="Pfam" id="PF00005">
    <property type="entry name" value="ABC_tran"/>
    <property type="match status" value="1"/>
</dbReference>
<dbReference type="GO" id="GO:0016887">
    <property type="term" value="F:ATP hydrolysis activity"/>
    <property type="evidence" value="ECO:0007669"/>
    <property type="project" value="InterPro"/>
</dbReference>
<dbReference type="InterPro" id="IPR003439">
    <property type="entry name" value="ABC_transporter-like_ATP-bd"/>
</dbReference>
<dbReference type="Proteomes" id="UP000016843">
    <property type="component" value="Unassembled WGS sequence"/>
</dbReference>
<sequence length="248" mass="27692">MLFLVSIKKKMLEVNGLIKKYDKQNAVNNITFSLQGGEVVGLLGPNGAGKSTTMKCIVGLLRKTAGEVSIGGHDHLSVEAKKLFSYIPETPNIYDLLTVREHMQFIAQAYGVKDWKERAEVYFEMYDLADKQDKLGRDLSKGMKQKVSICCALLPDPRILFFDEPMIGLDPKAIKNTKKIFKTLKEEGKTILVSTHLMESVEAIADRIMIMKEGNIIGNDTLSNLKANFNGGNDSTLEDLFLELTKDE</sequence>
<accession>U5C648</accession>
<dbReference type="EMBL" id="AWXR01000004">
    <property type="protein sequence ID" value="ERM84401.1"/>
    <property type="molecule type" value="Genomic_DNA"/>
</dbReference>
<dbReference type="PANTHER" id="PTHR42939">
    <property type="entry name" value="ABC TRANSPORTER ATP-BINDING PROTEIN ALBC-RELATED"/>
    <property type="match status" value="1"/>
</dbReference>